<keyword evidence="2 4" id="KW-0808">Transferase</keyword>
<dbReference type="FunFam" id="3.90.1410.10:FF:000007">
    <property type="entry name" value="Ribosomal lysine N-methyltransferase 4"/>
    <property type="match status" value="1"/>
</dbReference>
<dbReference type="InterPro" id="IPR050600">
    <property type="entry name" value="SETD3_SETD6_MTase"/>
</dbReference>
<dbReference type="InterPro" id="IPR046341">
    <property type="entry name" value="SET_dom_sf"/>
</dbReference>
<dbReference type="SUPFAM" id="SSF81822">
    <property type="entry name" value="RuBisCo LSMT C-terminal, substrate-binding domain"/>
    <property type="match status" value="1"/>
</dbReference>
<dbReference type="Gene3D" id="3.90.1420.10">
    <property type="entry name" value="Rubisco LSMT, substrate-binding domain"/>
    <property type="match status" value="1"/>
</dbReference>
<dbReference type="STRING" id="1276538.A0A1X7S184"/>
<dbReference type="EMBL" id="LT853699">
    <property type="protein sequence ID" value="SMQ53442.1"/>
    <property type="molecule type" value="Genomic_DNA"/>
</dbReference>
<keyword evidence="1 4" id="KW-0489">Methyltransferase</keyword>
<dbReference type="AlphaFoldDB" id="A0A1X7S184"/>
<dbReference type="GO" id="GO:0005634">
    <property type="term" value="C:nucleus"/>
    <property type="evidence" value="ECO:0007669"/>
    <property type="project" value="UniProtKB-SubCell"/>
</dbReference>
<name>A0A1X7S184_ZYMT9</name>
<proteinExistence type="inferred from homology"/>
<dbReference type="PIRSF" id="PIRSF011771">
    <property type="entry name" value="RMS1_SET"/>
    <property type="match status" value="1"/>
</dbReference>
<accession>A0A1X7S184</accession>
<dbReference type="GO" id="GO:0032259">
    <property type="term" value="P:methylation"/>
    <property type="evidence" value="ECO:0007669"/>
    <property type="project" value="UniProtKB-KW"/>
</dbReference>
<dbReference type="InterPro" id="IPR001214">
    <property type="entry name" value="SET_dom"/>
</dbReference>
<comment type="similarity">
    <text evidence="4">Belongs to the class V-like SAM-binding methyltransferase superfamily. Histone-lysine methyltransferase family. SETD6 subfamily.</text>
</comment>
<evidence type="ECO:0000256" key="1">
    <source>
        <dbReference type="ARBA" id="ARBA00022603"/>
    </source>
</evidence>
<evidence type="ECO:0000256" key="5">
    <source>
        <dbReference type="SAM" id="MobiDB-lite"/>
    </source>
</evidence>
<comment type="subcellular location">
    <subcellularLocation>
        <location evidence="4">Nucleus</location>
    </subcellularLocation>
</comment>
<keyword evidence="8" id="KW-1185">Reference proteome</keyword>
<dbReference type="GO" id="GO:0016279">
    <property type="term" value="F:protein-lysine N-methyltransferase activity"/>
    <property type="evidence" value="ECO:0007669"/>
    <property type="project" value="UniProtKB-UniRule"/>
</dbReference>
<evidence type="ECO:0000256" key="2">
    <source>
        <dbReference type="ARBA" id="ARBA00022679"/>
    </source>
</evidence>
<organism evidence="7 8">
    <name type="scientific">Zymoseptoria tritici (strain ST99CH_3D7)</name>
    <dbReference type="NCBI Taxonomy" id="1276538"/>
    <lineage>
        <taxon>Eukaryota</taxon>
        <taxon>Fungi</taxon>
        <taxon>Dikarya</taxon>
        <taxon>Ascomycota</taxon>
        <taxon>Pezizomycotina</taxon>
        <taxon>Dothideomycetes</taxon>
        <taxon>Dothideomycetidae</taxon>
        <taxon>Mycosphaerellales</taxon>
        <taxon>Mycosphaerellaceae</taxon>
        <taxon>Zymoseptoria</taxon>
    </lineage>
</organism>
<evidence type="ECO:0000313" key="7">
    <source>
        <dbReference type="EMBL" id="SMQ53442.1"/>
    </source>
</evidence>
<dbReference type="PANTHER" id="PTHR13271">
    <property type="entry name" value="UNCHARACTERIZED PUTATIVE METHYLTRANSFERASE"/>
    <property type="match status" value="1"/>
</dbReference>
<dbReference type="EC" id="2.1.1.-" evidence="4"/>
<reference evidence="7 8" key="1">
    <citation type="submission" date="2016-06" db="EMBL/GenBank/DDBJ databases">
        <authorList>
            <person name="Kjaerup R.B."/>
            <person name="Dalgaard T.S."/>
            <person name="Juul-Madsen H.R."/>
        </authorList>
    </citation>
    <scope>NUCLEOTIDE SEQUENCE [LARGE SCALE GENOMIC DNA]</scope>
</reference>
<comment type="function">
    <text evidence="4">S-adenosyl-L-methionine-dependent protein-lysine N-methyltransferase that monomethylates 60S ribosomal protein L42.</text>
</comment>
<dbReference type="SUPFAM" id="SSF82199">
    <property type="entry name" value="SET domain"/>
    <property type="match status" value="1"/>
</dbReference>
<dbReference type="Gene3D" id="3.90.1410.10">
    <property type="entry name" value="set domain protein methyltransferase, domain 1"/>
    <property type="match status" value="1"/>
</dbReference>
<evidence type="ECO:0000256" key="4">
    <source>
        <dbReference type="PIRNR" id="PIRNR011771"/>
    </source>
</evidence>
<dbReference type="InterPro" id="IPR036464">
    <property type="entry name" value="Rubisco_LSMT_subst-bd_sf"/>
</dbReference>
<feature type="compositionally biased region" description="Acidic residues" evidence="5">
    <location>
        <begin position="197"/>
        <end position="210"/>
    </location>
</feature>
<feature type="domain" description="SET" evidence="6">
    <location>
        <begin position="26"/>
        <end position="261"/>
    </location>
</feature>
<keyword evidence="3 4" id="KW-0949">S-adenosyl-L-methionine</keyword>
<evidence type="ECO:0000256" key="3">
    <source>
        <dbReference type="ARBA" id="ARBA00022691"/>
    </source>
</evidence>
<dbReference type="PROSITE" id="PS50280">
    <property type="entry name" value="SET"/>
    <property type="match status" value="1"/>
</dbReference>
<dbReference type="InterPro" id="IPR011383">
    <property type="entry name" value="N-lys_methylase_SETD6"/>
</dbReference>
<dbReference type="PANTHER" id="PTHR13271:SF34">
    <property type="entry name" value="N-LYSINE METHYLTRANSFERASE SETD6"/>
    <property type="match status" value="1"/>
</dbReference>
<protein>
    <recommendedName>
        <fullName evidence="4">Ribosomal lysine N-methyltransferase 4</fullName>
        <ecNumber evidence="4">2.1.1.-</ecNumber>
    </recommendedName>
</protein>
<dbReference type="Pfam" id="PF00856">
    <property type="entry name" value="SET"/>
    <property type="match status" value="1"/>
</dbReference>
<dbReference type="Proteomes" id="UP000215127">
    <property type="component" value="Chromosome 8"/>
</dbReference>
<sequence>MDNDEFQGRSERFLTWLRAQGATISSKIQLADLRQNGPFGSGRGVVATEDLAEDEELFTIPRSTVLTVETSSLPSAALKDISDPWLSLIVAMVYEDLRGVDSPFKLYFDVLPTSFDSLMYWSETDLSHLEGSAVVDKIGKESADTTFTEQLIPVLGQHANTGTLNNEQLLALCHRMASTIMSYAFDLEKSSTNPSNNEEDGWEEDSDDGGELLPKGMVPLADMLNADADRNNAKLFYEDDKVVMKTIKAVKSGEELFNDYGPLPRADVLRRYGYVTDNYAQYDVVEIPADMIRDKAKKLLNLSANDLDEKWKYAEEQGVLDDAYDIGHVGSEGGQFPEELCVLLNLVAAAKVEFEKLKKKDKLPKPELSNDAKKLLRTVLVYRYAMYRPDPDEMEVDEAGAEGRRRAMALQVIDGEKAILQEAVSAVSDAALGKKRSANTLEDEAAAIRNPGKK</sequence>
<evidence type="ECO:0000313" key="8">
    <source>
        <dbReference type="Proteomes" id="UP000215127"/>
    </source>
</evidence>
<gene>
    <name evidence="7" type="ORF">ZT3D7_G8595</name>
</gene>
<keyword evidence="4" id="KW-0539">Nucleus</keyword>
<evidence type="ECO:0000259" key="6">
    <source>
        <dbReference type="PROSITE" id="PS50280"/>
    </source>
</evidence>
<feature type="region of interest" description="Disordered" evidence="5">
    <location>
        <begin position="189"/>
        <end position="213"/>
    </location>
</feature>